<evidence type="ECO:0000256" key="5">
    <source>
        <dbReference type="ARBA" id="ARBA00022630"/>
    </source>
</evidence>
<keyword evidence="14" id="KW-1185">Reference proteome</keyword>
<keyword evidence="5 11" id="KW-0285">Flavoprotein</keyword>
<dbReference type="GO" id="GO:0006782">
    <property type="term" value="P:protoporphyrinogen IX biosynthetic process"/>
    <property type="evidence" value="ECO:0007669"/>
    <property type="project" value="UniProtKB-UniRule"/>
</dbReference>
<dbReference type="AlphaFoldDB" id="A0A437A465"/>
<accession>A0A437A465</accession>
<dbReference type="SUPFAM" id="SSF54373">
    <property type="entry name" value="FAD-linked reductases, C-terminal domain"/>
    <property type="match status" value="1"/>
</dbReference>
<dbReference type="InterPro" id="IPR004572">
    <property type="entry name" value="Protoporphyrinogen_oxidase"/>
</dbReference>
<dbReference type="InterPro" id="IPR036188">
    <property type="entry name" value="FAD/NAD-bd_sf"/>
</dbReference>
<evidence type="ECO:0000256" key="11">
    <source>
        <dbReference type="RuleBase" id="RU367069"/>
    </source>
</evidence>
<comment type="pathway">
    <text evidence="2 11">Porphyrin-containing compound metabolism; protoporphyrin-IX biosynthesis; protoporphyrin-IX from protoporphyrinogen-IX: step 1/1.</text>
</comment>
<dbReference type="NCBIfam" id="TIGR00562">
    <property type="entry name" value="proto_IX_ox"/>
    <property type="match status" value="1"/>
</dbReference>
<comment type="function">
    <text evidence="1 11">Catalyzes the 6-electron oxidation of protoporphyrinogen-IX to form protoporphyrin-IX.</text>
</comment>
<comment type="catalytic activity">
    <reaction evidence="10 11">
        <text>protoporphyrinogen IX + 3 O2 = protoporphyrin IX + 3 H2O2</text>
        <dbReference type="Rhea" id="RHEA:25576"/>
        <dbReference type="ChEBI" id="CHEBI:15379"/>
        <dbReference type="ChEBI" id="CHEBI:16240"/>
        <dbReference type="ChEBI" id="CHEBI:57306"/>
        <dbReference type="ChEBI" id="CHEBI:57307"/>
        <dbReference type="EC" id="1.3.3.4"/>
    </reaction>
</comment>
<dbReference type="GO" id="GO:0004729">
    <property type="term" value="F:oxygen-dependent protoporphyrinogen oxidase activity"/>
    <property type="evidence" value="ECO:0007669"/>
    <property type="project" value="UniProtKB-UniRule"/>
</dbReference>
<evidence type="ECO:0000256" key="10">
    <source>
        <dbReference type="ARBA" id="ARBA00047554"/>
    </source>
</evidence>
<keyword evidence="7 11" id="KW-0560">Oxidoreductase</keyword>
<dbReference type="EC" id="1.3.3.4" evidence="4 11"/>
<evidence type="ECO:0000256" key="3">
    <source>
        <dbReference type="ARBA" id="ARBA00010551"/>
    </source>
</evidence>
<evidence type="ECO:0000256" key="9">
    <source>
        <dbReference type="ARBA" id="ARBA00023244"/>
    </source>
</evidence>
<comment type="similarity">
    <text evidence="3 11">Belongs to the protoporphyrinogen/coproporphyrinogen oxidase family. Protoporphyrinogen oxidase subfamily.</text>
</comment>
<keyword evidence="9 11" id="KW-0627">Porphyrin biosynthesis</keyword>
<dbReference type="UniPathway" id="UPA00251">
    <property type="reaction ID" value="UER00324"/>
</dbReference>
<evidence type="ECO:0000256" key="2">
    <source>
        <dbReference type="ARBA" id="ARBA00005073"/>
    </source>
</evidence>
<dbReference type="PANTHER" id="PTHR42923:SF3">
    <property type="entry name" value="PROTOPORPHYRINOGEN OXIDASE"/>
    <property type="match status" value="1"/>
</dbReference>
<feature type="domain" description="Amine oxidase" evidence="12">
    <location>
        <begin position="105"/>
        <end position="576"/>
    </location>
</feature>
<evidence type="ECO:0000313" key="14">
    <source>
        <dbReference type="Proteomes" id="UP000283090"/>
    </source>
</evidence>
<dbReference type="InterPro" id="IPR050464">
    <property type="entry name" value="Zeta_carotene_desat/Oxidored"/>
</dbReference>
<dbReference type="GO" id="GO:0005743">
    <property type="term" value="C:mitochondrial inner membrane"/>
    <property type="evidence" value="ECO:0007669"/>
    <property type="project" value="UniProtKB-SubCell"/>
</dbReference>
<evidence type="ECO:0000256" key="1">
    <source>
        <dbReference type="ARBA" id="ARBA00002600"/>
    </source>
</evidence>
<dbReference type="RefSeq" id="XP_067491516.1">
    <property type="nucleotide sequence ID" value="XM_067633337.1"/>
</dbReference>
<evidence type="ECO:0000256" key="8">
    <source>
        <dbReference type="ARBA" id="ARBA00023133"/>
    </source>
</evidence>
<comment type="subcellular location">
    <subcellularLocation>
        <location evidence="11">Mitochondrion inner membrane</location>
    </subcellularLocation>
</comment>
<dbReference type="Proteomes" id="UP000283090">
    <property type="component" value="Unassembled WGS sequence"/>
</dbReference>
<evidence type="ECO:0000313" key="13">
    <source>
        <dbReference type="EMBL" id="RVD85972.1"/>
    </source>
</evidence>
<sequence length="603" mass="66854">MTIEYITNPSLFSNINRVAPENSNLIRPTSVRNLNTMKPPILRRKPFRLHRVHNFTRSFWGRKGDEPVESLIPRISEEWHRGVEQHPDLHRDPPKSVAILGAGVTGLTAAYQLSHFSPETSITLLEASPRTGGWIRSLKIPTSKGSIIFETGPRTLRPWTVNGIITLNLISHLSLQSQILSVPKTSPAAKNRYVYFDKRLNELPSSVQGVFKALQLPVLKGAIPSVLTEIFRRRRAKDVEDESVESFLTRRLGANLTNNLASAVFHGIYAGDIAKLSADALLHTVYRNERVYGSITRGMLGVQEMLLEEKLLEGVYGSRTAPLLNQLKKTSIYSFKGGMETLTKRIEEAVREECDVTVKTGVKVDGLRYNQETNEVEVLGYDSPHNSFDFVISTLPAWSTANLLPPQTSDALSETTGVTVMVANLFYDKPNMTGYSGFGYLIPKSVPLEQNPHRALGVIFDSDAMPEQDERQGTKVTVMLGGHWWDNATSLPSQEDGIIMAKQVLLQHLGITEEPAETMASLQVDCIPQYGVGHAGRLRQAHEDLMDKMGGKLVLAGSSYGGVGLNDCVRSARDAAFGVAAGRPMTNLERWAFEEVWIPKDMP</sequence>
<comment type="caution">
    <text evidence="13">The sequence shown here is derived from an EMBL/GenBank/DDBJ whole genome shotgun (WGS) entry which is preliminary data.</text>
</comment>
<keyword evidence="6 11" id="KW-0274">FAD</keyword>
<organism evidence="13 14">
    <name type="scientific">Arthrobotrys flagrans</name>
    <name type="common">Nematode-trapping fungus</name>
    <name type="synonym">Trichothecium flagrans</name>
    <dbReference type="NCBI Taxonomy" id="97331"/>
    <lineage>
        <taxon>Eukaryota</taxon>
        <taxon>Fungi</taxon>
        <taxon>Dikarya</taxon>
        <taxon>Ascomycota</taxon>
        <taxon>Pezizomycotina</taxon>
        <taxon>Orbiliomycetes</taxon>
        <taxon>Orbiliales</taxon>
        <taxon>Orbiliaceae</taxon>
        <taxon>Arthrobotrys</taxon>
    </lineage>
</organism>
<gene>
    <name evidence="13" type="ORF">DFL_004271</name>
</gene>
<comment type="cofactor">
    <cofactor evidence="11">
        <name>FAD</name>
        <dbReference type="ChEBI" id="CHEBI:57692"/>
    </cofactor>
    <text evidence="11">Binds 1 FAD per subunit.</text>
</comment>
<dbReference type="VEuPathDB" id="FungiDB:DFL_004271"/>
<dbReference type="InterPro" id="IPR002937">
    <property type="entry name" value="Amino_oxidase"/>
</dbReference>
<dbReference type="EMBL" id="SAEB01000006">
    <property type="protein sequence ID" value="RVD85972.1"/>
    <property type="molecule type" value="Genomic_DNA"/>
</dbReference>
<dbReference type="STRING" id="97331.A0A437A465"/>
<dbReference type="PANTHER" id="PTHR42923">
    <property type="entry name" value="PROTOPORPHYRINOGEN OXIDASE"/>
    <property type="match status" value="1"/>
</dbReference>
<name>A0A437A465_ARTFL</name>
<evidence type="ECO:0000256" key="6">
    <source>
        <dbReference type="ARBA" id="ARBA00022827"/>
    </source>
</evidence>
<dbReference type="SUPFAM" id="SSF51905">
    <property type="entry name" value="FAD/NAD(P)-binding domain"/>
    <property type="match status" value="1"/>
</dbReference>
<dbReference type="Pfam" id="PF01593">
    <property type="entry name" value="Amino_oxidase"/>
    <property type="match status" value="1"/>
</dbReference>
<dbReference type="OrthoDB" id="438553at2759"/>
<evidence type="ECO:0000256" key="7">
    <source>
        <dbReference type="ARBA" id="ARBA00023002"/>
    </source>
</evidence>
<protein>
    <recommendedName>
        <fullName evidence="4 11">Protoporphyrinogen oxidase</fullName>
        <ecNumber evidence="4 11">1.3.3.4</ecNumber>
    </recommendedName>
</protein>
<reference evidence="13 14" key="1">
    <citation type="submission" date="2019-01" db="EMBL/GenBank/DDBJ databases">
        <title>Intercellular communication is required for trap formation in the nematode-trapping fungus Duddingtonia flagrans.</title>
        <authorList>
            <person name="Youssar L."/>
            <person name="Wernet V."/>
            <person name="Hensel N."/>
            <person name="Hildebrandt H.-G."/>
            <person name="Fischer R."/>
        </authorList>
    </citation>
    <scope>NUCLEOTIDE SEQUENCE [LARGE SCALE GENOMIC DNA]</scope>
    <source>
        <strain evidence="13 14">CBS H-5679</strain>
    </source>
</reference>
<evidence type="ECO:0000256" key="4">
    <source>
        <dbReference type="ARBA" id="ARBA00012867"/>
    </source>
</evidence>
<proteinExistence type="inferred from homology"/>
<dbReference type="Gene3D" id="3.50.50.60">
    <property type="entry name" value="FAD/NAD(P)-binding domain"/>
    <property type="match status" value="1"/>
</dbReference>
<keyword evidence="8 11" id="KW-0350">Heme biosynthesis</keyword>
<dbReference type="GeneID" id="93586582"/>
<evidence type="ECO:0000259" key="12">
    <source>
        <dbReference type="Pfam" id="PF01593"/>
    </source>
</evidence>